<dbReference type="InterPro" id="IPR006094">
    <property type="entry name" value="Oxid_FAD_bind_N"/>
</dbReference>
<feature type="domain" description="FAD-binding PCMH-type" evidence="2">
    <location>
        <begin position="1"/>
        <end position="178"/>
    </location>
</feature>
<evidence type="ECO:0000256" key="1">
    <source>
        <dbReference type="ARBA" id="ARBA00022827"/>
    </source>
</evidence>
<dbReference type="RefSeq" id="WP_103920843.1">
    <property type="nucleotide sequence ID" value="NZ_FMSV02000515.1"/>
</dbReference>
<dbReference type="Proteomes" id="UP000236724">
    <property type="component" value="Unassembled WGS sequence"/>
</dbReference>
<gene>
    <name evidence="3" type="primary">dprE1</name>
    <name evidence="3" type="ORF">MBHS_03017</name>
</gene>
<dbReference type="Pfam" id="PF01565">
    <property type="entry name" value="FAD_binding_4"/>
    <property type="match status" value="1"/>
</dbReference>
<keyword evidence="1" id="KW-0285">Flavoprotein</keyword>
<dbReference type="Gene3D" id="3.30.465.10">
    <property type="match status" value="1"/>
</dbReference>
<dbReference type="InterPro" id="IPR036318">
    <property type="entry name" value="FAD-bd_PCMH-like_sf"/>
</dbReference>
<sequence>MLAYQSWNRYPSVRQKADILHWATDVLPDIQQGETLLPYGLGRSYGDVCLNQGGRILDTQNLNHFLHFDRAKGILRCESGVTLAQILSLIIPVGWFLPVTPGTQFITLGGAVANDVHGKNHHCAGNFGHHIRQFELLRSDGSVYLCSPQQNPEWFRATVGGLGLTGLMRWVEFQLIPINNPLIEVETVKFANIDEFFSLSKASAFDYSVAWLDGMAKGKSLGRGLFMQGNHAAPQWNHGYCMKNARKLSVPIDFPGFTLNKLSIKLFNTLYYHKQIKKVSTGLAHYLPFFYPLDGVENWNRIYGAKGFFQYQCVLPYDNPAVIKEMLKTIANSGQASFLGVMKVFGDIQSLGLLSFPRKGFTLALDFRNHGEKTLRLLEALDVMVSANGGVVYPAKDARMSAQHFQQFYPNWEDMLKFIDPHFSSGFWRRVTK</sequence>
<dbReference type="GO" id="GO:0003885">
    <property type="term" value="F:D-arabinono-1,4-lactone oxidase activity"/>
    <property type="evidence" value="ECO:0007669"/>
    <property type="project" value="TreeGrafter"/>
</dbReference>
<dbReference type="InterPro" id="IPR016169">
    <property type="entry name" value="FAD-bd_PCMH_sub2"/>
</dbReference>
<protein>
    <submittedName>
        <fullName evidence="3">Putative decaprenylphosphoryl-beta-D-ribose oxidase</fullName>
        <ecNumber evidence="3">1.-.-.-</ecNumber>
    </submittedName>
</protein>
<dbReference type="SUPFAM" id="SSF56176">
    <property type="entry name" value="FAD-binding/transporter-associated domain-like"/>
    <property type="match status" value="1"/>
</dbReference>
<dbReference type="InterPro" id="IPR010031">
    <property type="entry name" value="FAD_lactone_oxidase-like"/>
</dbReference>
<dbReference type="EMBL" id="FMSV02000515">
    <property type="protein sequence ID" value="SEH07143.1"/>
    <property type="molecule type" value="Genomic_DNA"/>
</dbReference>
<evidence type="ECO:0000313" key="3">
    <source>
        <dbReference type="EMBL" id="SEH07143.1"/>
    </source>
</evidence>
<reference evidence="3 4" key="1">
    <citation type="submission" date="2016-10" db="EMBL/GenBank/DDBJ databases">
        <authorList>
            <person name="de Groot N.N."/>
        </authorList>
    </citation>
    <scope>NUCLEOTIDE SEQUENCE [LARGE SCALE GENOMIC DNA]</scope>
    <source>
        <strain evidence="3">MBHS1</strain>
    </source>
</reference>
<proteinExistence type="predicted"/>
<dbReference type="EC" id="1.-.-.-" evidence="3"/>
<dbReference type="PANTHER" id="PTHR43762:SF1">
    <property type="entry name" value="D-ARABINONO-1,4-LACTONE OXIDASE"/>
    <property type="match status" value="1"/>
</dbReference>
<dbReference type="InterPro" id="IPR016166">
    <property type="entry name" value="FAD-bd_PCMH"/>
</dbReference>
<dbReference type="PROSITE" id="PS51387">
    <property type="entry name" value="FAD_PCMH"/>
    <property type="match status" value="1"/>
</dbReference>
<evidence type="ECO:0000259" key="2">
    <source>
        <dbReference type="PROSITE" id="PS51387"/>
    </source>
</evidence>
<dbReference type="AlphaFoldDB" id="A0A1H6FBW8"/>
<dbReference type="OrthoDB" id="143770at2"/>
<evidence type="ECO:0000313" key="4">
    <source>
        <dbReference type="Proteomes" id="UP000236724"/>
    </source>
</evidence>
<name>A0A1H6FBW8_9GAMM</name>
<dbReference type="PANTHER" id="PTHR43762">
    <property type="entry name" value="L-GULONOLACTONE OXIDASE"/>
    <property type="match status" value="1"/>
</dbReference>
<keyword evidence="1" id="KW-0274">FAD</keyword>
<dbReference type="GO" id="GO:0071949">
    <property type="term" value="F:FAD binding"/>
    <property type="evidence" value="ECO:0007669"/>
    <property type="project" value="InterPro"/>
</dbReference>
<keyword evidence="4" id="KW-1185">Reference proteome</keyword>
<accession>A0A1H6FBW8</accession>
<organism evidence="3 4">
    <name type="scientific">Candidatus Venteria ishoeyi</name>
    <dbReference type="NCBI Taxonomy" id="1899563"/>
    <lineage>
        <taxon>Bacteria</taxon>
        <taxon>Pseudomonadati</taxon>
        <taxon>Pseudomonadota</taxon>
        <taxon>Gammaproteobacteria</taxon>
        <taxon>Thiotrichales</taxon>
        <taxon>Thiotrichaceae</taxon>
        <taxon>Venteria</taxon>
    </lineage>
</organism>
<keyword evidence="3" id="KW-0560">Oxidoreductase</keyword>